<comment type="subcellular location">
    <subcellularLocation>
        <location evidence="1">Membrane</location>
        <topology evidence="1">Multi-pass membrane protein</topology>
    </subcellularLocation>
</comment>
<reference evidence="9" key="1">
    <citation type="submission" date="2007-12" db="EMBL/GenBank/DDBJ databases">
        <title>Annotation of Entamoeba dispar SAW760.</title>
        <authorList>
            <person name="Lorenzi H."/>
            <person name="Inman J."/>
            <person name="Schobel S."/>
            <person name="Amedeo P."/>
            <person name="Caler E."/>
        </authorList>
    </citation>
    <scope>NUCLEOTIDE SEQUENCE [LARGE SCALE GENOMIC DNA]</scope>
    <source>
        <strain evidence="9">ATCC PRA-260 / SAW760</strain>
    </source>
</reference>
<dbReference type="PANTHER" id="PTHR10332:SF88">
    <property type="entry name" value="EQUILIBRATIVE NUCLEOSIDE TRANSPORTER 1, ISOFORM A"/>
    <property type="match status" value="1"/>
</dbReference>
<evidence type="ECO:0000256" key="7">
    <source>
        <dbReference type="SAM" id="Phobius"/>
    </source>
</evidence>
<feature type="transmembrane region" description="Helical" evidence="7">
    <location>
        <begin position="192"/>
        <end position="210"/>
    </location>
</feature>
<proteinExistence type="inferred from homology"/>
<dbReference type="VEuPathDB" id="AmoebaDB:EDI_099310"/>
<feature type="transmembrane region" description="Helical" evidence="7">
    <location>
        <begin position="96"/>
        <end position="116"/>
    </location>
</feature>
<dbReference type="InterPro" id="IPR036259">
    <property type="entry name" value="MFS_trans_sf"/>
</dbReference>
<dbReference type="InterPro" id="IPR002259">
    <property type="entry name" value="Eqnu_transpt"/>
</dbReference>
<evidence type="ECO:0000256" key="3">
    <source>
        <dbReference type="ARBA" id="ARBA00022448"/>
    </source>
</evidence>
<evidence type="ECO:0000256" key="4">
    <source>
        <dbReference type="ARBA" id="ARBA00022692"/>
    </source>
</evidence>
<dbReference type="SUPFAM" id="SSF103473">
    <property type="entry name" value="MFS general substrate transporter"/>
    <property type="match status" value="1"/>
</dbReference>
<evidence type="ECO:0000313" key="9">
    <source>
        <dbReference type="Proteomes" id="UP000008076"/>
    </source>
</evidence>
<protein>
    <recommendedName>
        <fullName evidence="10">Nucleoside transporter</fullName>
    </recommendedName>
</protein>
<evidence type="ECO:0000256" key="1">
    <source>
        <dbReference type="ARBA" id="ARBA00004141"/>
    </source>
</evidence>
<feature type="transmembrane region" description="Helical" evidence="7">
    <location>
        <begin position="136"/>
        <end position="153"/>
    </location>
</feature>
<evidence type="ECO:0000313" key="8">
    <source>
        <dbReference type="EMBL" id="EDR23081.1"/>
    </source>
</evidence>
<name>B0EQW8_ENTDS</name>
<dbReference type="AlphaFoldDB" id="B0EQW8"/>
<feature type="transmembrane region" description="Helical" evidence="7">
    <location>
        <begin position="222"/>
        <end position="248"/>
    </location>
</feature>
<accession>B0EQW8</accession>
<dbReference type="RefSeq" id="XP_001740501.1">
    <property type="nucleotide sequence ID" value="XM_001740449.1"/>
</dbReference>
<gene>
    <name evidence="8" type="ORF">EDI_099310</name>
</gene>
<dbReference type="KEGG" id="edi:EDI_099310"/>
<sequence>MYFSDIKTDTFLAYFLPMFLTVIVYLFNLVHMKLDYEIDANPKREKDSDEDSNTSEDTNELKLESSSMYYTKINSLPDIHMYVSFSDIISVLKSNWICLLCSIILSIVTFTLFPSLLVETSYTNNSNENTDICLNIILIFWSSDLIFRFIGFIDVKWSNWTLYITTLFRIILLIPILNNYLSNEFISKIESFLITFILASTNGYLSTVIMQNISKKTEKQKALITSNVIFLSLNIGKCMGSVASLIVYELLG</sequence>
<feature type="transmembrane region" description="Helical" evidence="7">
    <location>
        <begin position="160"/>
        <end position="180"/>
    </location>
</feature>
<dbReference type="Pfam" id="PF01733">
    <property type="entry name" value="Nucleoside_tran"/>
    <property type="match status" value="1"/>
</dbReference>
<dbReference type="GO" id="GO:0005886">
    <property type="term" value="C:plasma membrane"/>
    <property type="evidence" value="ECO:0007669"/>
    <property type="project" value="TreeGrafter"/>
</dbReference>
<dbReference type="PANTHER" id="PTHR10332">
    <property type="entry name" value="EQUILIBRATIVE NUCLEOSIDE TRANSPORTER"/>
    <property type="match status" value="1"/>
</dbReference>
<keyword evidence="3" id="KW-0813">Transport</keyword>
<evidence type="ECO:0000256" key="6">
    <source>
        <dbReference type="ARBA" id="ARBA00023136"/>
    </source>
</evidence>
<dbReference type="EMBL" id="DS550423">
    <property type="protein sequence ID" value="EDR23081.1"/>
    <property type="molecule type" value="Genomic_DNA"/>
</dbReference>
<keyword evidence="4 7" id="KW-0812">Transmembrane</keyword>
<feature type="transmembrane region" description="Helical" evidence="7">
    <location>
        <begin position="12"/>
        <end position="30"/>
    </location>
</feature>
<dbReference type="OMA" id="YEIDANP"/>
<comment type="similarity">
    <text evidence="2">Belongs to the SLC29A/ENT transporter (TC 2.A.57) family.</text>
</comment>
<keyword evidence="6 7" id="KW-0472">Membrane</keyword>
<keyword evidence="9" id="KW-1185">Reference proteome</keyword>
<organism evidence="9">
    <name type="scientific">Entamoeba dispar (strain ATCC PRA-260 / SAW760)</name>
    <dbReference type="NCBI Taxonomy" id="370354"/>
    <lineage>
        <taxon>Eukaryota</taxon>
        <taxon>Amoebozoa</taxon>
        <taxon>Evosea</taxon>
        <taxon>Archamoebae</taxon>
        <taxon>Mastigamoebida</taxon>
        <taxon>Entamoebidae</taxon>
        <taxon>Entamoeba</taxon>
    </lineage>
</organism>
<evidence type="ECO:0008006" key="10">
    <source>
        <dbReference type="Google" id="ProtNLM"/>
    </source>
</evidence>
<evidence type="ECO:0000256" key="2">
    <source>
        <dbReference type="ARBA" id="ARBA00007965"/>
    </source>
</evidence>
<dbReference type="GeneID" id="5875629"/>
<evidence type="ECO:0000256" key="5">
    <source>
        <dbReference type="ARBA" id="ARBA00022989"/>
    </source>
</evidence>
<dbReference type="GO" id="GO:0005337">
    <property type="term" value="F:nucleoside transmembrane transporter activity"/>
    <property type="evidence" value="ECO:0007669"/>
    <property type="project" value="InterPro"/>
</dbReference>
<dbReference type="Proteomes" id="UP000008076">
    <property type="component" value="Unassembled WGS sequence"/>
</dbReference>
<keyword evidence="5 7" id="KW-1133">Transmembrane helix</keyword>